<dbReference type="NCBIfam" id="TIGR04141">
    <property type="entry name" value="TIGR04141 family sporadically distributed protein"/>
    <property type="match status" value="1"/>
</dbReference>
<dbReference type="EMBL" id="FRAP01000019">
    <property type="protein sequence ID" value="SHL16049.1"/>
    <property type="molecule type" value="Genomic_DNA"/>
</dbReference>
<evidence type="ECO:0000313" key="2">
    <source>
        <dbReference type="Proteomes" id="UP000184363"/>
    </source>
</evidence>
<protein>
    <submittedName>
        <fullName evidence="1">Sporadically distributed protein, TIGR04141 family</fullName>
    </submittedName>
</protein>
<reference evidence="1 2" key="1">
    <citation type="submission" date="2016-11" db="EMBL/GenBank/DDBJ databases">
        <authorList>
            <person name="Jaros S."/>
            <person name="Januszkiewicz K."/>
            <person name="Wedrychowicz H."/>
        </authorList>
    </citation>
    <scope>NUCLEOTIDE SEQUENCE [LARGE SCALE GENOMIC DNA]</scope>
    <source>
        <strain evidence="1 2">DSM 43832</strain>
    </source>
</reference>
<dbReference type="AlphaFoldDB" id="A0A1M6YDJ6"/>
<gene>
    <name evidence="1" type="ORF">SAMN05443637_119131</name>
</gene>
<proteinExistence type="predicted"/>
<sequence>MLVTEVDGHWFAVTFDRGHSLLRHELLVSDFGLRTTANSLPPTGWQSVTTVSLRVPGRRTDQRLARPGDRGSFTVDVENEWTHTLGGVTSGDVVQALSGSEALRVRVPQSHRLPQLPDLLAHLLDRYRATDYRERFGFIDQVVPLSKGDPRCADLDQLITRRLHPGRGDGLTVVAPLDLDPESGLSFRLPGRRRPLHLDQLVHAASGSTKPLDIRVHVRDPDGSEIGTRPVREFLSAEAALDDGLPYVLSGGRWFAVARDYFRELKRILDTVPVINLELSKWYRYFTEETYNRQAADELSWLLLDRAPFRGLDRAHDLVEIADLVNPDMDFVF</sequence>
<accession>A0A1M6YDJ6</accession>
<keyword evidence="2" id="KW-1185">Reference proteome</keyword>
<dbReference type="Pfam" id="PF19614">
    <property type="entry name" value="DUF6119"/>
    <property type="match status" value="1"/>
</dbReference>
<name>A0A1M6YDJ6_PSETH</name>
<evidence type="ECO:0000313" key="1">
    <source>
        <dbReference type="EMBL" id="SHL16049.1"/>
    </source>
</evidence>
<dbReference type="Proteomes" id="UP000184363">
    <property type="component" value="Unassembled WGS sequence"/>
</dbReference>
<dbReference type="InterPro" id="IPR026487">
    <property type="entry name" value="CHP04141"/>
</dbReference>
<organism evidence="1 2">
    <name type="scientific">Pseudonocardia thermophila</name>
    <dbReference type="NCBI Taxonomy" id="1848"/>
    <lineage>
        <taxon>Bacteria</taxon>
        <taxon>Bacillati</taxon>
        <taxon>Actinomycetota</taxon>
        <taxon>Actinomycetes</taxon>
        <taxon>Pseudonocardiales</taxon>
        <taxon>Pseudonocardiaceae</taxon>
        <taxon>Pseudonocardia</taxon>
    </lineage>
</organism>